<dbReference type="AlphaFoldDB" id="T1AXG0"/>
<name>T1AXG0_9ZZZZ</name>
<dbReference type="Gene3D" id="3.40.50.150">
    <property type="entry name" value="Vaccinia Virus protein VP39"/>
    <property type="match status" value="1"/>
</dbReference>
<dbReference type="InterPro" id="IPR029063">
    <property type="entry name" value="SAM-dependent_MTases_sf"/>
</dbReference>
<evidence type="ECO:0000313" key="2">
    <source>
        <dbReference type="EMBL" id="EQD65321.1"/>
    </source>
</evidence>
<dbReference type="SUPFAM" id="SSF53335">
    <property type="entry name" value="S-adenosyl-L-methionine-dependent methyltransferases"/>
    <property type="match status" value="1"/>
</dbReference>
<keyword evidence="2" id="KW-0489">Methyltransferase</keyword>
<dbReference type="EC" id="2.1.1.8" evidence="2"/>
<feature type="non-terminal residue" evidence="2">
    <location>
        <position position="170"/>
    </location>
</feature>
<dbReference type="EMBL" id="AUZY01004062">
    <property type="protein sequence ID" value="EQD65321.1"/>
    <property type="molecule type" value="Genomic_DNA"/>
</dbReference>
<feature type="domain" description="Methyltransferase" evidence="1">
    <location>
        <begin position="1"/>
        <end position="100"/>
    </location>
</feature>
<dbReference type="CDD" id="cd02440">
    <property type="entry name" value="AdoMet_MTases"/>
    <property type="match status" value="1"/>
</dbReference>
<reference evidence="2" key="2">
    <citation type="journal article" date="2014" name="ISME J.">
        <title>Microbial stratification in low pH oxic and suboxic macroscopic growths along an acid mine drainage.</title>
        <authorList>
            <person name="Mendez-Garcia C."/>
            <person name="Mesa V."/>
            <person name="Sprenger R.R."/>
            <person name="Richter M."/>
            <person name="Diez M.S."/>
            <person name="Solano J."/>
            <person name="Bargiela R."/>
            <person name="Golyshina O.V."/>
            <person name="Manteca A."/>
            <person name="Ramos J.L."/>
            <person name="Gallego J.R."/>
            <person name="Llorente I."/>
            <person name="Martins Dos Santos V.A."/>
            <person name="Jensen O.N."/>
            <person name="Pelaez A.I."/>
            <person name="Sanchez J."/>
            <person name="Ferrer M."/>
        </authorList>
    </citation>
    <scope>NUCLEOTIDE SEQUENCE</scope>
</reference>
<accession>T1AXG0</accession>
<proteinExistence type="predicted"/>
<organism evidence="2">
    <name type="scientific">mine drainage metagenome</name>
    <dbReference type="NCBI Taxonomy" id="410659"/>
    <lineage>
        <taxon>unclassified sequences</taxon>
        <taxon>metagenomes</taxon>
        <taxon>ecological metagenomes</taxon>
    </lineage>
</organism>
<reference evidence="2" key="1">
    <citation type="submission" date="2013-08" db="EMBL/GenBank/DDBJ databases">
        <authorList>
            <person name="Mendez C."/>
            <person name="Richter M."/>
            <person name="Ferrer M."/>
            <person name="Sanchez J."/>
        </authorList>
    </citation>
    <scope>NUCLEOTIDE SEQUENCE</scope>
</reference>
<gene>
    <name evidence="2" type="ORF">B1B_06398</name>
</gene>
<dbReference type="InterPro" id="IPR041698">
    <property type="entry name" value="Methyltransf_25"/>
</dbReference>
<protein>
    <submittedName>
        <fullName evidence="2">Methyltransferase type 12</fullName>
        <ecNumber evidence="2">2.1.1.8</ecNumber>
    </submittedName>
</protein>
<sequence>MDLGTGPGPLAKRIVERFPRARVVLVDHDTSLLKVAEEALRPFGRRVRPVKLDYSKKGWERRPPLRRFHAVVTSLALHDLPRSQTPTLYRAVSSLLRPGGVFLNSDGVSWGRGKPGIGGLFDRVRKIQVERRYWAPREAFLRELEGWWRPLRRYAPLKQALERRDRVAKT</sequence>
<dbReference type="GO" id="GO:0046539">
    <property type="term" value="F:histamine N-methyltransferase activity"/>
    <property type="evidence" value="ECO:0007669"/>
    <property type="project" value="UniProtKB-EC"/>
</dbReference>
<comment type="caution">
    <text evidence="2">The sequence shown here is derived from an EMBL/GenBank/DDBJ whole genome shotgun (WGS) entry which is preliminary data.</text>
</comment>
<dbReference type="Pfam" id="PF13649">
    <property type="entry name" value="Methyltransf_25"/>
    <property type="match status" value="1"/>
</dbReference>
<evidence type="ECO:0000259" key="1">
    <source>
        <dbReference type="Pfam" id="PF13649"/>
    </source>
</evidence>
<keyword evidence="2" id="KW-0808">Transferase</keyword>
<dbReference type="GO" id="GO:0032259">
    <property type="term" value="P:methylation"/>
    <property type="evidence" value="ECO:0007669"/>
    <property type="project" value="UniProtKB-KW"/>
</dbReference>